<dbReference type="PANTHER" id="PTHR43668:SF2">
    <property type="entry name" value="ALLANTOINASE"/>
    <property type="match status" value="1"/>
</dbReference>
<evidence type="ECO:0000313" key="3">
    <source>
        <dbReference type="EMBL" id="CAA6822707.1"/>
    </source>
</evidence>
<accession>A0A6S6TX48</accession>
<dbReference type="CDD" id="cd01317">
    <property type="entry name" value="DHOase_IIa"/>
    <property type="match status" value="1"/>
</dbReference>
<dbReference type="EC" id="3.5.2.3" evidence="3"/>
<evidence type="ECO:0000259" key="2">
    <source>
        <dbReference type="Pfam" id="PF01979"/>
    </source>
</evidence>
<protein>
    <submittedName>
        <fullName evidence="3">Dihydroorotase (EC)</fullName>
        <ecNumber evidence="3">3.5.2.3</ecNumber>
    </submittedName>
</protein>
<dbReference type="InterPro" id="IPR006680">
    <property type="entry name" value="Amidohydro-rel"/>
</dbReference>
<dbReference type="PANTHER" id="PTHR43668">
    <property type="entry name" value="ALLANTOINASE"/>
    <property type="match status" value="1"/>
</dbReference>
<dbReference type="GO" id="GO:0006145">
    <property type="term" value="P:purine nucleobase catabolic process"/>
    <property type="evidence" value="ECO:0007669"/>
    <property type="project" value="TreeGrafter"/>
</dbReference>
<proteinExistence type="predicted"/>
<feature type="domain" description="Amidohydrolase-related" evidence="2">
    <location>
        <begin position="57"/>
        <end position="423"/>
    </location>
</feature>
<dbReference type="GO" id="GO:0004151">
    <property type="term" value="F:dihydroorotase activity"/>
    <property type="evidence" value="ECO:0007669"/>
    <property type="project" value="UniProtKB-EC"/>
</dbReference>
<dbReference type="GO" id="GO:0005737">
    <property type="term" value="C:cytoplasm"/>
    <property type="evidence" value="ECO:0007669"/>
    <property type="project" value="TreeGrafter"/>
</dbReference>
<reference evidence="3" key="1">
    <citation type="submission" date="2020-01" db="EMBL/GenBank/DDBJ databases">
        <authorList>
            <person name="Meier V. D."/>
            <person name="Meier V D."/>
        </authorList>
    </citation>
    <scope>NUCLEOTIDE SEQUENCE</scope>
    <source>
        <strain evidence="3">HLG_WM_MAG_07</strain>
    </source>
</reference>
<gene>
    <name evidence="3" type="ORF">HELGO_WM6384</name>
</gene>
<dbReference type="GO" id="GO:0046872">
    <property type="term" value="F:metal ion binding"/>
    <property type="evidence" value="ECO:0007669"/>
    <property type="project" value="InterPro"/>
</dbReference>
<sequence length="426" mass="46323">MKRKAIINAHVIDPVLGLDGVSNIYIKGKNIEHVGEQAPEKFTADITVDANGLYAFPGITDLAVYLREPGQERKGTIESELEAAVSAGVTSVVCMPEPACPIDNMPMVNLMRKRIKAEKKARGIFIGAATQELKGKKLTNMGGLKFAQCVGVSNQREPFQDMRSLRLAIEYAATFNLPLYFHPIDPALSPEGGVHEGAIATRMGLPAIPAAAEMTMIASILALLEELQTPVHLCRISAASSVDLIRRAKGRGLPVTADVAAHQLFLTDMDISDYNPLCHVQPPLRGERDKEALRAGLVDGTIDAICSDHQPHDIDAKLAPFQQTEPGISGIETLLPLTMRLVEEGVLTRLQAIQLLSTNPANITNRSRGSLKKGSSADIVLYDPNETWEVDVEQLSSKGKNTPFQGWSFTGQVEKTYVKGKQVFNR</sequence>
<dbReference type="InterPro" id="IPR011059">
    <property type="entry name" value="Metal-dep_hydrolase_composite"/>
</dbReference>
<dbReference type="GO" id="GO:0006221">
    <property type="term" value="P:pyrimidine nucleotide biosynthetic process"/>
    <property type="evidence" value="ECO:0007669"/>
    <property type="project" value="UniProtKB-KW"/>
</dbReference>
<dbReference type="Gene3D" id="2.30.40.10">
    <property type="entry name" value="Urease, subunit C, domain 1"/>
    <property type="match status" value="1"/>
</dbReference>
<dbReference type="InterPro" id="IPR050138">
    <property type="entry name" value="DHOase/Allantoinase_Hydrolase"/>
</dbReference>
<dbReference type="InterPro" id="IPR032466">
    <property type="entry name" value="Metal_Hydrolase"/>
</dbReference>
<dbReference type="AlphaFoldDB" id="A0A6S6TX48"/>
<dbReference type="NCBIfam" id="TIGR00857">
    <property type="entry name" value="pyrC_multi"/>
    <property type="match status" value="1"/>
</dbReference>
<dbReference type="Pfam" id="PF01979">
    <property type="entry name" value="Amidohydro_1"/>
    <property type="match status" value="1"/>
</dbReference>
<dbReference type="SUPFAM" id="SSF51556">
    <property type="entry name" value="Metallo-dependent hydrolases"/>
    <property type="match status" value="1"/>
</dbReference>
<keyword evidence="1" id="KW-0665">Pyrimidine biosynthesis</keyword>
<dbReference type="GO" id="GO:0004038">
    <property type="term" value="F:allantoinase activity"/>
    <property type="evidence" value="ECO:0007669"/>
    <property type="project" value="TreeGrafter"/>
</dbReference>
<keyword evidence="3" id="KW-0378">Hydrolase</keyword>
<dbReference type="EMBL" id="CACVAY010000110">
    <property type="protein sequence ID" value="CAA6822707.1"/>
    <property type="molecule type" value="Genomic_DNA"/>
</dbReference>
<organism evidence="3">
    <name type="scientific">uncultured Thiotrichaceae bacterium</name>
    <dbReference type="NCBI Taxonomy" id="298394"/>
    <lineage>
        <taxon>Bacteria</taxon>
        <taxon>Pseudomonadati</taxon>
        <taxon>Pseudomonadota</taxon>
        <taxon>Gammaproteobacteria</taxon>
        <taxon>Thiotrichales</taxon>
        <taxon>Thiotrichaceae</taxon>
        <taxon>environmental samples</taxon>
    </lineage>
</organism>
<dbReference type="Gene3D" id="3.20.20.140">
    <property type="entry name" value="Metal-dependent hydrolases"/>
    <property type="match status" value="1"/>
</dbReference>
<name>A0A6S6TX48_9GAMM</name>
<evidence type="ECO:0000256" key="1">
    <source>
        <dbReference type="ARBA" id="ARBA00022975"/>
    </source>
</evidence>
<dbReference type="InterPro" id="IPR004722">
    <property type="entry name" value="DHOase"/>
</dbReference>
<dbReference type="SUPFAM" id="SSF51338">
    <property type="entry name" value="Composite domain of metallo-dependent hydrolases"/>
    <property type="match status" value="1"/>
</dbReference>